<dbReference type="InterPro" id="IPR036409">
    <property type="entry name" value="Aldolase_II/adducin_N_sf"/>
</dbReference>
<sequence length="450" mass="46362">MQCILTIAGSDSGGGAGIEADLKTFAALGMHGACAITSVTAQNTLGVERVYDLPEDVIVDQIRAVTSDIRVDYVKIGMLSSERIVRTVAGEIEGIPFVLDPVMSAEAGGSLLAEDALDALVSVLIPLASVVTPNVYEAFAITGIRIRSIEDAKRAAAAIATLGCRAAVITGGHLDGTDVLCESSNGVIDSTRLIRGSGGLIKGGTHGAGCTYSAALASYLAKGLSVSDACAAAKVFVEKAIANSSRIGRGVAPVNQTLEVTSDAARYHAITDISAAVKAIEGSESFGSLIPEVGCNIGSAIPAAQSAGDVAAVRGRIVTVGGGRARAVVCAEFGASSHIARLILAVMQFDPMMRSAMNIRYSDAVISACEECGYTVASFDRRDEPPHQKTMDWGAEYAIKRAGYVPQVIWDAGGVGKEAMVRILGGSAVEVADLAIRVAECEPLKTPICT</sequence>
<dbReference type="PANTHER" id="PTHR20858">
    <property type="entry name" value="PHOSPHOMETHYLPYRIMIDINE KINASE"/>
    <property type="match status" value="1"/>
</dbReference>
<evidence type="ECO:0000256" key="2">
    <source>
        <dbReference type="ARBA" id="ARBA00022741"/>
    </source>
</evidence>
<feature type="domain" description="Pyridoxamine kinase/Phosphomethylpyrimidine kinase" evidence="5">
    <location>
        <begin position="11"/>
        <end position="255"/>
    </location>
</feature>
<evidence type="ECO:0000256" key="4">
    <source>
        <dbReference type="ARBA" id="ARBA00022840"/>
    </source>
</evidence>
<feature type="domain" description="Thiamine-phosphate synthase ThiN" evidence="6">
    <location>
        <begin position="273"/>
        <end position="435"/>
    </location>
</feature>
<dbReference type="Pfam" id="PF10120">
    <property type="entry name" value="ThiN"/>
    <property type="match status" value="1"/>
</dbReference>
<keyword evidence="4" id="KW-0067">ATP-binding</keyword>
<reference evidence="7" key="1">
    <citation type="submission" date="2020-06" db="EMBL/GenBank/DDBJ databases">
        <title>Unique genomic features of the anaerobic methanotrophic archaea.</title>
        <authorList>
            <person name="Chadwick G.L."/>
            <person name="Skennerton C.T."/>
            <person name="Laso-Perez R."/>
            <person name="Leu A.O."/>
            <person name="Speth D.R."/>
            <person name="Yu H."/>
            <person name="Morgan-Lang C."/>
            <person name="Hatzenpichler R."/>
            <person name="Goudeau D."/>
            <person name="Malmstrom R."/>
            <person name="Brazelton W.J."/>
            <person name="Woyke T."/>
            <person name="Hallam S.J."/>
            <person name="Tyson G.W."/>
            <person name="Wegener G."/>
            <person name="Boetius A."/>
            <person name="Orphan V."/>
        </authorList>
    </citation>
    <scope>NUCLEOTIDE SEQUENCE</scope>
</reference>
<organism evidence="7">
    <name type="scientific">Candidatus Methanogaster sp. ANME-2c ERB4</name>
    <dbReference type="NCBI Taxonomy" id="2759911"/>
    <lineage>
        <taxon>Archaea</taxon>
        <taxon>Methanobacteriati</taxon>
        <taxon>Methanobacteriota</taxon>
        <taxon>Stenosarchaea group</taxon>
        <taxon>Methanomicrobia</taxon>
        <taxon>Methanosarcinales</taxon>
        <taxon>ANME-2 cluster</taxon>
        <taxon>Candidatus Methanogasteraceae</taxon>
        <taxon>Candidatus Methanogaster</taxon>
    </lineage>
</organism>
<accession>A0A7G9YKN5</accession>
<gene>
    <name evidence="7" type="primary">thiDN</name>
    <name evidence="7" type="ORF">CJINKJJD_00002</name>
</gene>
<evidence type="ECO:0000256" key="1">
    <source>
        <dbReference type="ARBA" id="ARBA00022679"/>
    </source>
</evidence>
<keyword evidence="3" id="KW-0418">Kinase</keyword>
<dbReference type="GO" id="GO:0005524">
    <property type="term" value="F:ATP binding"/>
    <property type="evidence" value="ECO:0007669"/>
    <property type="project" value="UniProtKB-KW"/>
</dbReference>
<dbReference type="InterPro" id="IPR019293">
    <property type="entry name" value="ThiN"/>
</dbReference>
<dbReference type="AlphaFoldDB" id="A0A7G9YKN5"/>
<dbReference type="PANTHER" id="PTHR20858:SF17">
    <property type="entry name" value="HYDROXYMETHYLPYRIMIDINE_PHOSPHOMETHYLPYRIMIDINE KINASE THI20-RELATED"/>
    <property type="match status" value="1"/>
</dbReference>
<name>A0A7G9YKN5_9EURY</name>
<keyword evidence="1" id="KW-0808">Transferase</keyword>
<dbReference type="CDD" id="cd01169">
    <property type="entry name" value="HMPP_kinase"/>
    <property type="match status" value="1"/>
</dbReference>
<protein>
    <submittedName>
        <fullName evidence="7">Bifunctional thiamine biosynthesis protein ThiDN</fullName>
    </submittedName>
</protein>
<evidence type="ECO:0000313" key="7">
    <source>
        <dbReference type="EMBL" id="QNO48569.1"/>
    </source>
</evidence>
<dbReference type="InterPro" id="IPR004399">
    <property type="entry name" value="HMP/HMP-P_kinase_dom"/>
</dbReference>
<dbReference type="FunFam" id="3.40.1190.20:FF:000003">
    <property type="entry name" value="Phosphomethylpyrimidine kinase ThiD"/>
    <property type="match status" value="1"/>
</dbReference>
<evidence type="ECO:0000259" key="5">
    <source>
        <dbReference type="Pfam" id="PF08543"/>
    </source>
</evidence>
<dbReference type="GO" id="GO:0009228">
    <property type="term" value="P:thiamine biosynthetic process"/>
    <property type="evidence" value="ECO:0007669"/>
    <property type="project" value="InterPro"/>
</dbReference>
<proteinExistence type="predicted"/>
<dbReference type="GO" id="GO:0008902">
    <property type="term" value="F:hydroxymethylpyrimidine kinase activity"/>
    <property type="evidence" value="ECO:0007669"/>
    <property type="project" value="TreeGrafter"/>
</dbReference>
<keyword evidence="2" id="KW-0547">Nucleotide-binding</keyword>
<dbReference type="Pfam" id="PF08543">
    <property type="entry name" value="Phos_pyr_kin"/>
    <property type="match status" value="1"/>
</dbReference>
<dbReference type="EMBL" id="MT631355">
    <property type="protein sequence ID" value="QNO48569.1"/>
    <property type="molecule type" value="Genomic_DNA"/>
</dbReference>
<dbReference type="Gene3D" id="3.40.1190.20">
    <property type="match status" value="1"/>
</dbReference>
<evidence type="ECO:0000256" key="3">
    <source>
        <dbReference type="ARBA" id="ARBA00022777"/>
    </source>
</evidence>
<dbReference type="InterPro" id="IPR029056">
    <property type="entry name" value="Ribokinase-like"/>
</dbReference>
<evidence type="ECO:0000259" key="6">
    <source>
        <dbReference type="Pfam" id="PF10120"/>
    </source>
</evidence>
<dbReference type="SUPFAM" id="SSF53613">
    <property type="entry name" value="Ribokinase-like"/>
    <property type="match status" value="1"/>
</dbReference>
<dbReference type="GO" id="GO:0008972">
    <property type="term" value="F:phosphomethylpyrimidine kinase activity"/>
    <property type="evidence" value="ECO:0007669"/>
    <property type="project" value="InterPro"/>
</dbReference>
<dbReference type="InterPro" id="IPR013749">
    <property type="entry name" value="PM/HMP-P_kinase-1"/>
</dbReference>
<dbReference type="NCBIfam" id="TIGR00097">
    <property type="entry name" value="HMP-P_kinase"/>
    <property type="match status" value="1"/>
</dbReference>
<dbReference type="GO" id="GO:0005829">
    <property type="term" value="C:cytosol"/>
    <property type="evidence" value="ECO:0007669"/>
    <property type="project" value="TreeGrafter"/>
</dbReference>
<dbReference type="Gene3D" id="3.40.225.10">
    <property type="entry name" value="Class II aldolase/adducin N-terminal domain"/>
    <property type="match status" value="1"/>
</dbReference>
<dbReference type="SUPFAM" id="SSF53639">
    <property type="entry name" value="AraD/HMP-PK domain-like"/>
    <property type="match status" value="1"/>
</dbReference>